<reference evidence="2" key="2">
    <citation type="submission" date="2016-11" db="UniProtKB">
        <authorList>
            <consortium name="WormBaseParasite"/>
        </authorList>
    </citation>
    <scope>IDENTIFICATION</scope>
</reference>
<evidence type="ECO:0000313" key="1">
    <source>
        <dbReference type="Proteomes" id="UP000095285"/>
    </source>
</evidence>
<dbReference type="PANTHER" id="PTHR19847:SF7">
    <property type="entry name" value="DDB1- AND CUL4-ASSOCIATED FACTOR 11"/>
    <property type="match status" value="1"/>
</dbReference>
<keyword evidence="1" id="KW-1185">Reference proteome</keyword>
<dbReference type="WBParaSite" id="EN70_12350">
    <property type="protein sequence ID" value="EN70_12350"/>
    <property type="gene ID" value="EN70_12350"/>
</dbReference>
<dbReference type="InterPro" id="IPR001680">
    <property type="entry name" value="WD40_rpt"/>
</dbReference>
<dbReference type="InterPro" id="IPR036322">
    <property type="entry name" value="WD40_repeat_dom_sf"/>
</dbReference>
<reference evidence="1" key="1">
    <citation type="submission" date="2012-04" db="EMBL/GenBank/DDBJ databases">
        <title>The Genome Sequence of Loa loa.</title>
        <authorList>
            <consortium name="The Broad Institute Genome Sequencing Platform"/>
            <consortium name="Broad Institute Genome Sequencing Center for Infectious Disease"/>
            <person name="Nutman T.B."/>
            <person name="Fink D.L."/>
            <person name="Russ C."/>
            <person name="Young S."/>
            <person name="Zeng Q."/>
            <person name="Gargeya S."/>
            <person name="Alvarado L."/>
            <person name="Berlin A."/>
            <person name="Chapman S.B."/>
            <person name="Chen Z."/>
            <person name="Freedman E."/>
            <person name="Gellesch M."/>
            <person name="Goldberg J."/>
            <person name="Griggs A."/>
            <person name="Gujja S."/>
            <person name="Heilman E.R."/>
            <person name="Heiman D."/>
            <person name="Howarth C."/>
            <person name="Mehta T."/>
            <person name="Neiman D."/>
            <person name="Pearson M."/>
            <person name="Roberts A."/>
            <person name="Saif S."/>
            <person name="Shea T."/>
            <person name="Shenoy N."/>
            <person name="Sisk P."/>
            <person name="Stolte C."/>
            <person name="Sykes S."/>
            <person name="White J."/>
            <person name="Yandava C."/>
            <person name="Haas B."/>
            <person name="Henn M.R."/>
            <person name="Nusbaum C."/>
            <person name="Birren B."/>
        </authorList>
    </citation>
    <scope>NUCLEOTIDE SEQUENCE [LARGE SCALE GENOMIC DNA]</scope>
</reference>
<dbReference type="AlphaFoldDB" id="A0A1I7VCQ9"/>
<evidence type="ECO:0000313" key="2">
    <source>
        <dbReference type="WBParaSite" id="EN70_12350"/>
    </source>
</evidence>
<dbReference type="Gene3D" id="2.130.10.10">
    <property type="entry name" value="YVTN repeat-like/Quinoprotein amine dehydrogenase"/>
    <property type="match status" value="1"/>
</dbReference>
<dbReference type="GO" id="GO:0043161">
    <property type="term" value="P:proteasome-mediated ubiquitin-dependent protein catabolic process"/>
    <property type="evidence" value="ECO:0007669"/>
    <property type="project" value="TreeGrafter"/>
</dbReference>
<name>A0A1I7VCQ9_LOALO</name>
<protein>
    <submittedName>
        <fullName evidence="2">WD_REPEATS_REGION domain-containing protein</fullName>
    </submittedName>
</protein>
<dbReference type="GO" id="GO:0080008">
    <property type="term" value="C:Cul4-RING E3 ubiquitin ligase complex"/>
    <property type="evidence" value="ECO:0007669"/>
    <property type="project" value="TreeGrafter"/>
</dbReference>
<sequence>MATNNPNTIQERLDLKKWTTILSGASLPKISIQQMVKCREMGRREIPINYHLSSMPNTSSALKIPINYHTSSLSNTSNVFTLNEKANLINRFLPNKWKVIDKLNSGLFRCIHLPEERLVAIGQDKNLRFYIRQPLRYQFITQEPVPNNGFITDFVRSTKGDQLAYTTTNAYVYYCSIDQINDGILQWNRFRPDRETSFRRREAYFSICYTMDDEHLIVGRAGGRVSIMGTDEPTHYSFDAHENDVKAIYCSKVNPNLFYTGCSDGLCKMWDNRMLNNPILLAISSRNNNYPIMHIDGDSYDRYIVTTSGGVKFNIWDVRRFSENISFDMQQQQQEINISDEIGRFDR</sequence>
<accession>A0A1I7VCQ9</accession>
<dbReference type="PANTHER" id="PTHR19847">
    <property type="entry name" value="DDB1- AND CUL4-ASSOCIATED FACTOR 11"/>
    <property type="match status" value="1"/>
</dbReference>
<dbReference type="SMART" id="SM00320">
    <property type="entry name" value="WD40"/>
    <property type="match status" value="1"/>
</dbReference>
<dbReference type="Proteomes" id="UP000095285">
    <property type="component" value="Unassembled WGS sequence"/>
</dbReference>
<proteinExistence type="predicted"/>
<dbReference type="InterPro" id="IPR015943">
    <property type="entry name" value="WD40/YVTN_repeat-like_dom_sf"/>
</dbReference>
<dbReference type="SUPFAM" id="SSF50978">
    <property type="entry name" value="WD40 repeat-like"/>
    <property type="match status" value="1"/>
</dbReference>
<organism evidence="1 2">
    <name type="scientific">Loa loa</name>
    <name type="common">Eye worm</name>
    <name type="synonym">Filaria loa</name>
    <dbReference type="NCBI Taxonomy" id="7209"/>
    <lineage>
        <taxon>Eukaryota</taxon>
        <taxon>Metazoa</taxon>
        <taxon>Ecdysozoa</taxon>
        <taxon>Nematoda</taxon>
        <taxon>Chromadorea</taxon>
        <taxon>Rhabditida</taxon>
        <taxon>Spirurina</taxon>
        <taxon>Spiruromorpha</taxon>
        <taxon>Filarioidea</taxon>
        <taxon>Onchocercidae</taxon>
        <taxon>Loa</taxon>
    </lineage>
</organism>
<dbReference type="InterPro" id="IPR051859">
    <property type="entry name" value="DCAF"/>
</dbReference>
<dbReference type="STRING" id="7209.A0A1I7VCQ9"/>